<gene>
    <name evidence="2" type="ORF">PIB30_083971</name>
</gene>
<proteinExistence type="predicted"/>
<protein>
    <submittedName>
        <fullName evidence="2">Uncharacterized protein</fullName>
    </submittedName>
</protein>
<evidence type="ECO:0000313" key="2">
    <source>
        <dbReference type="EMBL" id="MED6127010.1"/>
    </source>
</evidence>
<evidence type="ECO:0000313" key="3">
    <source>
        <dbReference type="Proteomes" id="UP001341840"/>
    </source>
</evidence>
<comment type="caution">
    <text evidence="2">The sequence shown here is derived from an EMBL/GenBank/DDBJ whole genome shotgun (WGS) entry which is preliminary data.</text>
</comment>
<accession>A0ABU6RT08</accession>
<dbReference type="EMBL" id="JASCZI010031555">
    <property type="protein sequence ID" value="MED6127010.1"/>
    <property type="molecule type" value="Genomic_DNA"/>
</dbReference>
<evidence type="ECO:0000256" key="1">
    <source>
        <dbReference type="SAM" id="MobiDB-lite"/>
    </source>
</evidence>
<name>A0ABU6RT08_9FABA</name>
<sequence length="85" mass="9625">MARSRDWHRRALLMERSRDELGHFRPKLPSSLASPRPSLGAPARHARPRNHLGASAPYPWLHSGEPLQLACARALQVVRLHAFAY</sequence>
<organism evidence="2 3">
    <name type="scientific">Stylosanthes scabra</name>
    <dbReference type="NCBI Taxonomy" id="79078"/>
    <lineage>
        <taxon>Eukaryota</taxon>
        <taxon>Viridiplantae</taxon>
        <taxon>Streptophyta</taxon>
        <taxon>Embryophyta</taxon>
        <taxon>Tracheophyta</taxon>
        <taxon>Spermatophyta</taxon>
        <taxon>Magnoliopsida</taxon>
        <taxon>eudicotyledons</taxon>
        <taxon>Gunneridae</taxon>
        <taxon>Pentapetalae</taxon>
        <taxon>rosids</taxon>
        <taxon>fabids</taxon>
        <taxon>Fabales</taxon>
        <taxon>Fabaceae</taxon>
        <taxon>Papilionoideae</taxon>
        <taxon>50 kb inversion clade</taxon>
        <taxon>dalbergioids sensu lato</taxon>
        <taxon>Dalbergieae</taxon>
        <taxon>Pterocarpus clade</taxon>
        <taxon>Stylosanthes</taxon>
    </lineage>
</organism>
<feature type="region of interest" description="Disordered" evidence="1">
    <location>
        <begin position="23"/>
        <end position="50"/>
    </location>
</feature>
<feature type="non-terminal residue" evidence="2">
    <location>
        <position position="85"/>
    </location>
</feature>
<dbReference type="Proteomes" id="UP001341840">
    <property type="component" value="Unassembled WGS sequence"/>
</dbReference>
<keyword evidence="3" id="KW-1185">Reference proteome</keyword>
<reference evidence="2 3" key="1">
    <citation type="journal article" date="2023" name="Plants (Basel)">
        <title>Bridging the Gap: Combining Genomics and Transcriptomics Approaches to Understand Stylosanthes scabra, an Orphan Legume from the Brazilian Caatinga.</title>
        <authorList>
            <person name="Ferreira-Neto J.R.C."/>
            <person name="da Silva M.D."/>
            <person name="Binneck E."/>
            <person name="de Melo N.F."/>
            <person name="da Silva R.H."/>
            <person name="de Melo A.L.T.M."/>
            <person name="Pandolfi V."/>
            <person name="Bustamante F.O."/>
            <person name="Brasileiro-Vidal A.C."/>
            <person name="Benko-Iseppon A.M."/>
        </authorList>
    </citation>
    <scope>NUCLEOTIDE SEQUENCE [LARGE SCALE GENOMIC DNA]</scope>
    <source>
        <tissue evidence="2">Leaves</tissue>
    </source>
</reference>
<feature type="compositionally biased region" description="Low complexity" evidence="1">
    <location>
        <begin position="27"/>
        <end position="43"/>
    </location>
</feature>